<dbReference type="STRING" id="796604.A0A2X0M1Y9"/>
<feature type="region of interest" description="Disordered" evidence="1">
    <location>
        <begin position="227"/>
        <end position="368"/>
    </location>
</feature>
<dbReference type="EMBL" id="FQNC01000041">
    <property type="protein sequence ID" value="SGY31017.1"/>
    <property type="molecule type" value="Genomic_DNA"/>
</dbReference>
<feature type="compositionally biased region" description="Basic and acidic residues" evidence="1">
    <location>
        <begin position="321"/>
        <end position="334"/>
    </location>
</feature>
<feature type="compositionally biased region" description="Acidic residues" evidence="1">
    <location>
        <begin position="335"/>
        <end position="348"/>
    </location>
</feature>
<feature type="compositionally biased region" description="Low complexity" evidence="1">
    <location>
        <begin position="544"/>
        <end position="557"/>
    </location>
</feature>
<feature type="region of interest" description="Disordered" evidence="1">
    <location>
        <begin position="576"/>
        <end position="614"/>
    </location>
</feature>
<reference evidence="2 3" key="1">
    <citation type="submission" date="2016-11" db="EMBL/GenBank/DDBJ databases">
        <authorList>
            <person name="Jaros S."/>
            <person name="Januszkiewicz K."/>
            <person name="Wedrychowicz H."/>
        </authorList>
    </citation>
    <scope>NUCLEOTIDE SEQUENCE [LARGE SCALE GENOMIC DNA]</scope>
</reference>
<feature type="compositionally biased region" description="Low complexity" evidence="1">
    <location>
        <begin position="491"/>
        <end position="519"/>
    </location>
</feature>
<keyword evidence="3" id="KW-1185">Reference proteome</keyword>
<dbReference type="AlphaFoldDB" id="A0A2X0M1Y9"/>
<evidence type="ECO:0000256" key="1">
    <source>
        <dbReference type="SAM" id="MobiDB-lite"/>
    </source>
</evidence>
<feature type="compositionally biased region" description="Acidic residues" evidence="1">
    <location>
        <begin position="646"/>
        <end position="661"/>
    </location>
</feature>
<feature type="region of interest" description="Disordered" evidence="1">
    <location>
        <begin position="646"/>
        <end position="673"/>
    </location>
</feature>
<proteinExistence type="predicted"/>
<feature type="compositionally biased region" description="Polar residues" evidence="1">
    <location>
        <begin position="520"/>
        <end position="531"/>
    </location>
</feature>
<feature type="compositionally biased region" description="Polar residues" evidence="1">
    <location>
        <begin position="404"/>
        <end position="415"/>
    </location>
</feature>
<gene>
    <name evidence="2" type="primary">BQ5605_C002g01202</name>
    <name evidence="2" type="ORF">BQ5605_C002G01202</name>
</gene>
<sequence length="673" mass="72820">MDAQLEAKRHEIATTRLEALAAARTVGSQLPLTSSTCDPSLIIKALRTTNQFRRVAIALANEMQSPLDGEFEFELTDDHRVFLAEVVKVLQHPRAQQRFDLLDLHWGALLIEAFTMAEAAKHKNGAGSVQLLPLLVVEPSISTSPFSEENKIRRGYAALFQLDKTAVKNGDVRTIDAIAAPLATATEAWMRAVIPIASEMCSFFESVSTQPENIAVGSHTQPVMKYAQHSTSFQSTRSRNHSKTSLPTPTRSPASVPAQPADPSTPSRKRAVRSVEKNAPVETTNGMEVDEAAGPRSAKSPQQDVVHRPAQTRSPSVHDSVLPRETGHEHRMEHADDEVEEGEIEEDLSPSTQPPLPPARSRILSRLQAAAQQQAAKFEAPASTSSQANDAASFSAGRVLTARTLTQTPNFSTRSDPMKGVTNALKRSDPPASPKASKRIVVSPPKRPSTVPQLIVEETDSSLEQYSSGSNGTSGSSYTSQPPPPAQTFHTPSVSTASSTAAYSFPTDGTTSSLDSTSLVLNTQSTVSSFASDKRKDSQSQPTQSSSKDVRSQSSTQNTDSLEYVDDVAAHKRKFEQQQRLKAAPEAKQVAASPVKEAASVRTEGNNGKPDAMDHDAVQGLEIDDMVSDDDDSVSSHLMPHRRFEELEEEATQGPEDDETMGEILSTRVSPFF</sequence>
<feature type="compositionally biased region" description="Low complexity" evidence="1">
    <location>
        <begin position="466"/>
        <end position="480"/>
    </location>
</feature>
<dbReference type="Proteomes" id="UP000249464">
    <property type="component" value="Unassembled WGS sequence"/>
</dbReference>
<feature type="compositionally biased region" description="Basic and acidic residues" evidence="1">
    <location>
        <begin position="576"/>
        <end position="585"/>
    </location>
</feature>
<organism evidence="2 3">
    <name type="scientific">Microbotryum silenes-dioicae</name>
    <dbReference type="NCBI Taxonomy" id="796604"/>
    <lineage>
        <taxon>Eukaryota</taxon>
        <taxon>Fungi</taxon>
        <taxon>Dikarya</taxon>
        <taxon>Basidiomycota</taxon>
        <taxon>Pucciniomycotina</taxon>
        <taxon>Microbotryomycetes</taxon>
        <taxon>Microbotryales</taxon>
        <taxon>Microbotryaceae</taxon>
        <taxon>Microbotryum</taxon>
    </lineage>
</organism>
<evidence type="ECO:0000313" key="3">
    <source>
        <dbReference type="Proteomes" id="UP000249464"/>
    </source>
</evidence>
<name>A0A2X0M1Y9_9BASI</name>
<accession>A0A2X0M1Y9</accession>
<feature type="region of interest" description="Disordered" evidence="1">
    <location>
        <begin position="404"/>
        <end position="564"/>
    </location>
</feature>
<evidence type="ECO:0000313" key="2">
    <source>
        <dbReference type="EMBL" id="SGY31017.1"/>
    </source>
</evidence>
<feature type="compositionally biased region" description="Polar residues" evidence="1">
    <location>
        <begin position="228"/>
        <end position="253"/>
    </location>
</feature>
<protein>
    <submittedName>
        <fullName evidence="2">BQ5605_C002g01202 protein</fullName>
    </submittedName>
</protein>